<sequence length="86" mass="9925">MRKEEYEEWESLDEDFPVVATLTDLEIRKAVCQQDQAIKVHDSDGEEWVEENPPTNSEMSQTLDILKLGVQHSSKNFKNNTSTNNL</sequence>
<keyword evidence="2" id="KW-1185">Reference proteome</keyword>
<dbReference type="OrthoDB" id="6617542at2759"/>
<reference evidence="1 2" key="1">
    <citation type="journal article" date="2019" name="Sci. Rep.">
        <title>Orb-weaving spider Araneus ventricosus genome elucidates the spidroin gene catalogue.</title>
        <authorList>
            <person name="Kono N."/>
            <person name="Nakamura H."/>
            <person name="Ohtoshi R."/>
            <person name="Moran D.A.P."/>
            <person name="Shinohara A."/>
            <person name="Yoshida Y."/>
            <person name="Fujiwara M."/>
            <person name="Mori M."/>
            <person name="Tomita M."/>
            <person name="Arakawa K."/>
        </authorList>
    </citation>
    <scope>NUCLEOTIDE SEQUENCE [LARGE SCALE GENOMIC DNA]</scope>
</reference>
<dbReference type="AlphaFoldDB" id="A0A4Y2JJW3"/>
<protein>
    <submittedName>
        <fullName evidence="1">Uncharacterized protein</fullName>
    </submittedName>
</protein>
<organism evidence="1 2">
    <name type="scientific">Araneus ventricosus</name>
    <name type="common">Orbweaver spider</name>
    <name type="synonym">Epeira ventricosa</name>
    <dbReference type="NCBI Taxonomy" id="182803"/>
    <lineage>
        <taxon>Eukaryota</taxon>
        <taxon>Metazoa</taxon>
        <taxon>Ecdysozoa</taxon>
        <taxon>Arthropoda</taxon>
        <taxon>Chelicerata</taxon>
        <taxon>Arachnida</taxon>
        <taxon>Araneae</taxon>
        <taxon>Araneomorphae</taxon>
        <taxon>Entelegynae</taxon>
        <taxon>Araneoidea</taxon>
        <taxon>Araneidae</taxon>
        <taxon>Araneus</taxon>
    </lineage>
</organism>
<evidence type="ECO:0000313" key="2">
    <source>
        <dbReference type="Proteomes" id="UP000499080"/>
    </source>
</evidence>
<name>A0A4Y2JJW3_ARAVE</name>
<dbReference type="EMBL" id="BGPR01003568">
    <property type="protein sequence ID" value="GBM89739.1"/>
    <property type="molecule type" value="Genomic_DNA"/>
</dbReference>
<accession>A0A4Y2JJW3</accession>
<evidence type="ECO:0000313" key="1">
    <source>
        <dbReference type="EMBL" id="GBM89739.1"/>
    </source>
</evidence>
<gene>
    <name evidence="1" type="ORF">AVEN_74760_1</name>
</gene>
<comment type="caution">
    <text evidence="1">The sequence shown here is derived from an EMBL/GenBank/DDBJ whole genome shotgun (WGS) entry which is preliminary data.</text>
</comment>
<proteinExistence type="predicted"/>
<dbReference type="Proteomes" id="UP000499080">
    <property type="component" value="Unassembled WGS sequence"/>
</dbReference>